<evidence type="ECO:0000313" key="2">
    <source>
        <dbReference type="Proteomes" id="UP000001317"/>
    </source>
</evidence>
<accession>B0TUM0</accession>
<organism evidence="1 2">
    <name type="scientific">Shewanella halifaxensis (strain HAW-EB4)</name>
    <dbReference type="NCBI Taxonomy" id="458817"/>
    <lineage>
        <taxon>Bacteria</taxon>
        <taxon>Pseudomonadati</taxon>
        <taxon>Pseudomonadota</taxon>
        <taxon>Gammaproteobacteria</taxon>
        <taxon>Alteromonadales</taxon>
        <taxon>Shewanellaceae</taxon>
        <taxon>Shewanella</taxon>
    </lineage>
</organism>
<dbReference type="KEGG" id="shl:Shal_2189"/>
<dbReference type="eggNOG" id="ENOG5032YZS">
    <property type="taxonomic scope" value="Bacteria"/>
</dbReference>
<dbReference type="OrthoDB" id="5827154at2"/>
<gene>
    <name evidence="1" type="ordered locus">Shal_2189</name>
</gene>
<evidence type="ECO:0000313" key="1">
    <source>
        <dbReference type="EMBL" id="ABZ76748.1"/>
    </source>
</evidence>
<dbReference type="EMBL" id="CP000931">
    <property type="protein sequence ID" value="ABZ76748.1"/>
    <property type="molecule type" value="Genomic_DNA"/>
</dbReference>
<name>B0TUM0_SHEHH</name>
<keyword evidence="2" id="KW-1185">Reference proteome</keyword>
<dbReference type="HOGENOM" id="CLU_670734_0_0_6"/>
<dbReference type="RefSeq" id="WP_012277278.1">
    <property type="nucleotide sequence ID" value="NC_010334.1"/>
</dbReference>
<dbReference type="AlphaFoldDB" id="B0TUM0"/>
<protein>
    <submittedName>
        <fullName evidence="1">Uncharacterized protein</fullName>
    </submittedName>
</protein>
<proteinExistence type="predicted"/>
<reference evidence="1" key="1">
    <citation type="submission" date="2008-01" db="EMBL/GenBank/DDBJ databases">
        <title>Complete sequence of Shewanella halifaxensis HAW-EB4.</title>
        <authorList>
            <consortium name="US DOE Joint Genome Institute"/>
            <person name="Copeland A."/>
            <person name="Lucas S."/>
            <person name="Lapidus A."/>
            <person name="Glavina del Rio T."/>
            <person name="Dalin E."/>
            <person name="Tice H."/>
            <person name="Bruce D."/>
            <person name="Goodwin L."/>
            <person name="Pitluck S."/>
            <person name="Sims D."/>
            <person name="Brettin T."/>
            <person name="Detter J.C."/>
            <person name="Han C."/>
            <person name="Kuske C.R."/>
            <person name="Schmutz J."/>
            <person name="Larimer F."/>
            <person name="Land M."/>
            <person name="Hauser L."/>
            <person name="Kyrpides N."/>
            <person name="Kim E."/>
            <person name="Zhao J.-S."/>
            <person name="Richardson P."/>
        </authorList>
    </citation>
    <scope>NUCLEOTIDE SEQUENCE [LARGE SCALE GENOMIC DNA]</scope>
    <source>
        <strain evidence="1">HAW-EB4</strain>
    </source>
</reference>
<sequence>MENDKVNSFEEDLVCGLVKKYQPVSRAYLGSSKELKDGSQEFLSRDDMNEIFKEKSGQYPCLKRIKTSIRYDVVYIQPSVARDILRFSSRGVINPNNKNRRISKAEVKRYTTAMNDERWCLTGEPIVFSDDGELLNGHTRLESAANSSKGFITVIIYGVTDDLSFAHIDVGKIRSRAQVLEMAGVTVDASILSKVAMLAKSFEQTKNPYAFRGTQGTSFQQAEILEYVEAKEELALSVNFVAELAKRHKREIQAAIHIYAFAHYLIKSEMLKYEGVIAITPEDYLLRLISGIGIQSEEDIEYQVRNFLQTQVGESSSYALVCRLSSIFKGWNHYHNIDIAGNKIAVRRVARYKKDADGNRMPAKSAGNINEAFTYPFAKKGPTPSKIRKQSNLQIV</sequence>
<dbReference type="Proteomes" id="UP000001317">
    <property type="component" value="Chromosome"/>
</dbReference>